<feature type="region of interest" description="Disordered" evidence="1">
    <location>
        <begin position="270"/>
        <end position="294"/>
    </location>
</feature>
<dbReference type="PROSITE" id="PS51819">
    <property type="entry name" value="VOC"/>
    <property type="match status" value="1"/>
</dbReference>
<feature type="compositionally biased region" description="Polar residues" evidence="1">
    <location>
        <begin position="270"/>
        <end position="279"/>
    </location>
</feature>
<organism evidence="3 4">
    <name type="scientific">Capronia epimyces CBS 606.96</name>
    <dbReference type="NCBI Taxonomy" id="1182542"/>
    <lineage>
        <taxon>Eukaryota</taxon>
        <taxon>Fungi</taxon>
        <taxon>Dikarya</taxon>
        <taxon>Ascomycota</taxon>
        <taxon>Pezizomycotina</taxon>
        <taxon>Eurotiomycetes</taxon>
        <taxon>Chaetothyriomycetidae</taxon>
        <taxon>Chaetothyriales</taxon>
        <taxon>Herpotrichiellaceae</taxon>
        <taxon>Capronia</taxon>
    </lineage>
</organism>
<dbReference type="eggNOG" id="ENOG502S8NQ">
    <property type="taxonomic scope" value="Eukaryota"/>
</dbReference>
<dbReference type="PANTHER" id="PTHR35006">
    <property type="entry name" value="GLYOXALASE FAMILY PROTEIN (AFU_ORTHOLOGUE AFUA_5G14830)"/>
    <property type="match status" value="1"/>
</dbReference>
<dbReference type="CDD" id="cd07262">
    <property type="entry name" value="VOC_like"/>
    <property type="match status" value="1"/>
</dbReference>
<dbReference type="SUPFAM" id="SSF54593">
    <property type="entry name" value="Glyoxalase/Bleomycin resistance protein/Dihydroxybiphenyl dioxygenase"/>
    <property type="match status" value="1"/>
</dbReference>
<feature type="region of interest" description="Disordered" evidence="1">
    <location>
        <begin position="184"/>
        <end position="249"/>
    </location>
</feature>
<dbReference type="InterPro" id="IPR037523">
    <property type="entry name" value="VOC_core"/>
</dbReference>
<dbReference type="HOGENOM" id="CLU_409928_0_0_1"/>
<protein>
    <recommendedName>
        <fullName evidence="2">VOC domain-containing protein</fullName>
    </recommendedName>
</protein>
<sequence>MPSSITLTVSHLPTSTSFFLSALQPLDYVYRGRQDQTIGFGPASPATAPPDFWITQEIPGVPAGAAHVAFPASSRAQVEAFFVAALKAGGKIHGEPCQRDGAGYFSAAVIDFDGNSIEAVYRPVVVADKENKSNDDATSVVSQRQGGSSRAPAATAATVVSQAKSKAASTARSVVSIAKAPSTIVSHAKSRGAPSTIVSQAARSTAPPPSQVRSVTAPSQVGSVASHAQPPPQPPQAAPQPSNPSGDLLTNLISEARTAASVARNLVNSVRPNLDSNPTSGSAAAPAADQSGASGAGDAIVGTLLGVAAGAALHYAFSNRSKDSQVQGGGGGGDGGVVTALRPSIVGRNITDPTPLPLRTEYAYGYEYSHSAVGSGVYPYRAIEAGPAMSGYGYANPSHYAGSVGDENDDEEFRSPRLITMHDNDSRSQSSATIRPAAAAASQVSRQSKQSGVSTSTSVSGKMKTLNAPPTSYRAPTVLTAADTHTQAASAVSAAAKSRHSSRSRSLSRFMGLNLNGESDANAGDKASKASSRSRARSHSRVTASSRRSRRDKFDDNNDNDNNDAKEEEDGDEVKTVVNLADHESAGGRGRTTSHVSRSQTHVSSHSHVKSYHTAVHAGSHHSSRRTASRASSHRGKDGDGIAEGGGHAHREPHEYPLPPSRAATWAGSDVGGHGVGSLVSSGRVVPGKHVSAPRTIIGKLNPLRNVGGGGSISGLRGGGGGGHGHGHSADTMSVVSKQKDLADLDVSDREVRPEDSISQISVESRRSKRSSKASWHSRR</sequence>
<feature type="compositionally biased region" description="Basic and acidic residues" evidence="1">
    <location>
        <begin position="738"/>
        <end position="756"/>
    </location>
</feature>
<feature type="compositionally biased region" description="Pro residues" evidence="1">
    <location>
        <begin position="229"/>
        <end position="242"/>
    </location>
</feature>
<comment type="caution">
    <text evidence="3">The sequence shown here is derived from an EMBL/GenBank/DDBJ whole genome shotgun (WGS) entry which is preliminary data.</text>
</comment>
<dbReference type="OrthoDB" id="10249419at2759"/>
<dbReference type="EMBL" id="AMGY01000009">
    <property type="protein sequence ID" value="EXJ78109.1"/>
    <property type="molecule type" value="Genomic_DNA"/>
</dbReference>
<dbReference type="STRING" id="1182542.W9Y6R1"/>
<feature type="region of interest" description="Disordered" evidence="1">
    <location>
        <begin position="420"/>
        <end position="473"/>
    </location>
</feature>
<dbReference type="RefSeq" id="XP_007737554.1">
    <property type="nucleotide sequence ID" value="XM_007739364.1"/>
</dbReference>
<dbReference type="Gene3D" id="3.10.180.10">
    <property type="entry name" value="2,3-Dihydroxybiphenyl 1,2-Dioxygenase, domain 1"/>
    <property type="match status" value="1"/>
</dbReference>
<dbReference type="AlphaFoldDB" id="W9Y6R1"/>
<dbReference type="InterPro" id="IPR029068">
    <property type="entry name" value="Glyas_Bleomycin-R_OHBP_Dase"/>
</dbReference>
<feature type="compositionally biased region" description="Basic residues" evidence="1">
    <location>
        <begin position="619"/>
        <end position="634"/>
    </location>
</feature>
<feature type="region of interest" description="Disordered" evidence="1">
    <location>
        <begin position="703"/>
        <end position="780"/>
    </location>
</feature>
<evidence type="ECO:0000259" key="2">
    <source>
        <dbReference type="PROSITE" id="PS51819"/>
    </source>
</evidence>
<dbReference type="Proteomes" id="UP000019478">
    <property type="component" value="Unassembled WGS sequence"/>
</dbReference>
<evidence type="ECO:0000313" key="4">
    <source>
        <dbReference type="Proteomes" id="UP000019478"/>
    </source>
</evidence>
<feature type="region of interest" description="Disordered" evidence="1">
    <location>
        <begin position="132"/>
        <end position="153"/>
    </location>
</feature>
<feature type="compositionally biased region" description="Low complexity" evidence="1">
    <location>
        <begin position="437"/>
        <end position="462"/>
    </location>
</feature>
<keyword evidence="4" id="KW-1185">Reference proteome</keyword>
<feature type="compositionally biased region" description="Acidic residues" evidence="1">
    <location>
        <begin position="557"/>
        <end position="572"/>
    </location>
</feature>
<name>W9Y6R1_9EURO</name>
<evidence type="ECO:0000313" key="3">
    <source>
        <dbReference type="EMBL" id="EXJ78109.1"/>
    </source>
</evidence>
<proteinExistence type="predicted"/>
<dbReference type="GeneID" id="19173354"/>
<reference evidence="3 4" key="1">
    <citation type="submission" date="2013-03" db="EMBL/GenBank/DDBJ databases">
        <title>The Genome Sequence of Capronia epimyces CBS 606.96.</title>
        <authorList>
            <consortium name="The Broad Institute Genomics Platform"/>
            <person name="Cuomo C."/>
            <person name="de Hoog S."/>
            <person name="Gorbushina A."/>
            <person name="Walker B."/>
            <person name="Young S.K."/>
            <person name="Zeng Q."/>
            <person name="Gargeya S."/>
            <person name="Fitzgerald M."/>
            <person name="Haas B."/>
            <person name="Abouelleil A."/>
            <person name="Allen A.W."/>
            <person name="Alvarado L."/>
            <person name="Arachchi H.M."/>
            <person name="Berlin A.M."/>
            <person name="Chapman S.B."/>
            <person name="Gainer-Dewar J."/>
            <person name="Goldberg J."/>
            <person name="Griggs A."/>
            <person name="Gujja S."/>
            <person name="Hansen M."/>
            <person name="Howarth C."/>
            <person name="Imamovic A."/>
            <person name="Ireland A."/>
            <person name="Larimer J."/>
            <person name="McCowan C."/>
            <person name="Murphy C."/>
            <person name="Pearson M."/>
            <person name="Poon T.W."/>
            <person name="Priest M."/>
            <person name="Roberts A."/>
            <person name="Saif S."/>
            <person name="Shea T."/>
            <person name="Sisk P."/>
            <person name="Sykes S."/>
            <person name="Wortman J."/>
            <person name="Nusbaum C."/>
            <person name="Birren B."/>
        </authorList>
    </citation>
    <scope>NUCLEOTIDE SEQUENCE [LARGE SCALE GENOMIC DNA]</scope>
    <source>
        <strain evidence="3 4">CBS 606.96</strain>
    </source>
</reference>
<accession>W9Y6R1</accession>
<evidence type="ECO:0000256" key="1">
    <source>
        <dbReference type="SAM" id="MobiDB-lite"/>
    </source>
</evidence>
<feature type="compositionally biased region" description="Basic residues" evidence="1">
    <location>
        <begin position="767"/>
        <end position="780"/>
    </location>
</feature>
<feature type="compositionally biased region" description="Polar residues" evidence="1">
    <location>
        <begin position="136"/>
        <end position="148"/>
    </location>
</feature>
<feature type="compositionally biased region" description="Low complexity" evidence="1">
    <location>
        <begin position="593"/>
        <end position="604"/>
    </location>
</feature>
<gene>
    <name evidence="3" type="ORF">A1O3_09270</name>
</gene>
<feature type="domain" description="VOC" evidence="2">
    <location>
        <begin position="1"/>
        <end position="122"/>
    </location>
</feature>
<feature type="region of interest" description="Disordered" evidence="1">
    <location>
        <begin position="515"/>
        <end position="669"/>
    </location>
</feature>
<feature type="compositionally biased region" description="Polar residues" evidence="1">
    <location>
        <begin position="211"/>
        <end position="223"/>
    </location>
</feature>
<feature type="compositionally biased region" description="Gly residues" evidence="1">
    <location>
        <begin position="707"/>
        <end position="724"/>
    </location>
</feature>
<feature type="compositionally biased region" description="Low complexity" evidence="1">
    <location>
        <begin position="280"/>
        <end position="294"/>
    </location>
</feature>
<dbReference type="PANTHER" id="PTHR35006:SF3">
    <property type="entry name" value="GLYOXALASE FAMILY PROTEIN (AFU_ORTHOLOGUE AFUA_3G06020)"/>
    <property type="match status" value="1"/>
</dbReference>